<comment type="caution">
    <text evidence="1">The sequence shown here is derived from an EMBL/GenBank/DDBJ whole genome shotgun (WGS) entry which is preliminary data.</text>
</comment>
<evidence type="ECO:0000313" key="1">
    <source>
        <dbReference type="EMBL" id="MBB3132108.1"/>
    </source>
</evidence>
<reference evidence="1 2" key="1">
    <citation type="submission" date="2020-08" db="EMBL/GenBank/DDBJ databases">
        <title>Genomic Encyclopedia of Type Strains, Phase III (KMG-III): the genomes of soil and plant-associated and newly described type strains.</title>
        <authorList>
            <person name="Whitman W."/>
        </authorList>
    </citation>
    <scope>NUCLEOTIDE SEQUENCE [LARGE SCALE GENOMIC DNA]</scope>
    <source>
        <strain evidence="1 2">CECT 5831</strain>
    </source>
</reference>
<accession>A0A839U373</accession>
<dbReference type="EMBL" id="JACHXJ010000012">
    <property type="protein sequence ID" value="MBB3132108.1"/>
    <property type="molecule type" value="Genomic_DNA"/>
</dbReference>
<gene>
    <name evidence="1" type="ORF">FHS19_006835</name>
</gene>
<protein>
    <submittedName>
        <fullName evidence="1">Uncharacterized protein</fullName>
    </submittedName>
</protein>
<dbReference type="AlphaFoldDB" id="A0A839U373"/>
<dbReference type="Proteomes" id="UP000517523">
    <property type="component" value="Unassembled WGS sequence"/>
</dbReference>
<evidence type="ECO:0000313" key="2">
    <source>
        <dbReference type="Proteomes" id="UP000517523"/>
    </source>
</evidence>
<dbReference type="RefSeq" id="WP_183587653.1">
    <property type="nucleotide sequence ID" value="NZ_JACHXJ010000012.1"/>
</dbReference>
<organism evidence="1 2">
    <name type="scientific">Paenibacillus rhizosphaerae</name>
    <dbReference type="NCBI Taxonomy" id="297318"/>
    <lineage>
        <taxon>Bacteria</taxon>
        <taxon>Bacillati</taxon>
        <taxon>Bacillota</taxon>
        <taxon>Bacilli</taxon>
        <taxon>Bacillales</taxon>
        <taxon>Paenibacillaceae</taxon>
        <taxon>Paenibacillus</taxon>
    </lineage>
</organism>
<proteinExistence type="predicted"/>
<name>A0A839U373_9BACL</name>
<sequence length="132" mass="15061">MPSNLPIPATSENLRLENCFSITVPSGITKILHFSVNADVEQAVCIYTEDKYKFKVKHSRDNQQTIELHGYHDIEAEYLITGWCLFPVPRPQWVQSRVKVLENGVEIGFDDYIGDDDFDDIKIRITNVGSSD</sequence>